<gene>
    <name evidence="2" type="ORF">SAMN05216262_11478</name>
</gene>
<feature type="transmembrane region" description="Helical" evidence="1">
    <location>
        <begin position="90"/>
        <end position="106"/>
    </location>
</feature>
<accession>A0A1H7RG39</accession>
<dbReference type="EMBL" id="FOBI01000014">
    <property type="protein sequence ID" value="SEL58824.1"/>
    <property type="molecule type" value="Genomic_DNA"/>
</dbReference>
<dbReference type="OrthoDB" id="6228158at2"/>
<keyword evidence="1" id="KW-1133">Transmembrane helix</keyword>
<keyword evidence="1" id="KW-0812">Transmembrane</keyword>
<evidence type="ECO:0000313" key="3">
    <source>
        <dbReference type="Proteomes" id="UP000199297"/>
    </source>
</evidence>
<protein>
    <submittedName>
        <fullName evidence="2">Uncharacterized protein</fullName>
    </submittedName>
</protein>
<evidence type="ECO:0000256" key="1">
    <source>
        <dbReference type="SAM" id="Phobius"/>
    </source>
</evidence>
<evidence type="ECO:0000313" key="2">
    <source>
        <dbReference type="EMBL" id="SEL58824.1"/>
    </source>
</evidence>
<feature type="transmembrane region" description="Helical" evidence="1">
    <location>
        <begin position="20"/>
        <end position="41"/>
    </location>
</feature>
<dbReference type="Proteomes" id="UP000199297">
    <property type="component" value="Unassembled WGS sequence"/>
</dbReference>
<reference evidence="3" key="1">
    <citation type="submission" date="2016-10" db="EMBL/GenBank/DDBJ databases">
        <authorList>
            <person name="Varghese N."/>
            <person name="Submissions S."/>
        </authorList>
    </citation>
    <scope>NUCLEOTIDE SEQUENCE [LARGE SCALE GENOMIC DNA]</scope>
    <source>
        <strain evidence="3">CGMCC 1.9127</strain>
    </source>
</reference>
<keyword evidence="1" id="KW-0472">Membrane</keyword>
<dbReference type="STRING" id="641665.GCA_002104455_01302"/>
<keyword evidence="3" id="KW-1185">Reference proteome</keyword>
<dbReference type="AlphaFoldDB" id="A0A1H7RG39"/>
<feature type="transmembrane region" description="Helical" evidence="1">
    <location>
        <begin position="53"/>
        <end position="70"/>
    </location>
</feature>
<organism evidence="2 3">
    <name type="scientific">Colwellia chukchiensis</name>
    <dbReference type="NCBI Taxonomy" id="641665"/>
    <lineage>
        <taxon>Bacteria</taxon>
        <taxon>Pseudomonadati</taxon>
        <taxon>Pseudomonadota</taxon>
        <taxon>Gammaproteobacteria</taxon>
        <taxon>Alteromonadales</taxon>
        <taxon>Colwelliaceae</taxon>
        <taxon>Colwellia</taxon>
    </lineage>
</organism>
<dbReference type="RefSeq" id="WP_085285670.1">
    <property type="nucleotide sequence ID" value="NZ_FOBI01000014.1"/>
</dbReference>
<proteinExistence type="predicted"/>
<name>A0A1H7RG39_9GAMM</name>
<sequence>MAWREIKKILKALYQYKVALMFVVLWAHVSLLNLFFVNYSGPVFLWQENSQPLTITVHLLIALLTTAFYLLVTKLRKLHHKQRVKTADKVWLSCSVLLAASIIFVMI</sequence>